<reference evidence="1 2" key="1">
    <citation type="journal article" date="2014" name="Agronomy (Basel)">
        <title>A Draft Genome Sequence for Ensete ventricosum, the Drought-Tolerant Tree Against Hunger.</title>
        <authorList>
            <person name="Harrison J."/>
            <person name="Moore K.A."/>
            <person name="Paszkiewicz K."/>
            <person name="Jones T."/>
            <person name="Grant M."/>
            <person name="Ambacheew D."/>
            <person name="Muzemil S."/>
            <person name="Studholme D.J."/>
        </authorList>
    </citation>
    <scope>NUCLEOTIDE SEQUENCE [LARGE SCALE GENOMIC DNA]</scope>
</reference>
<evidence type="ECO:0000313" key="1">
    <source>
        <dbReference type="EMBL" id="RRT82649.1"/>
    </source>
</evidence>
<protein>
    <submittedName>
        <fullName evidence="1">Uncharacterized protein</fullName>
    </submittedName>
</protein>
<evidence type="ECO:0000313" key="2">
    <source>
        <dbReference type="Proteomes" id="UP000287651"/>
    </source>
</evidence>
<organism evidence="1 2">
    <name type="scientific">Ensete ventricosum</name>
    <name type="common">Abyssinian banana</name>
    <name type="synonym">Musa ensete</name>
    <dbReference type="NCBI Taxonomy" id="4639"/>
    <lineage>
        <taxon>Eukaryota</taxon>
        <taxon>Viridiplantae</taxon>
        <taxon>Streptophyta</taxon>
        <taxon>Embryophyta</taxon>
        <taxon>Tracheophyta</taxon>
        <taxon>Spermatophyta</taxon>
        <taxon>Magnoliopsida</taxon>
        <taxon>Liliopsida</taxon>
        <taxon>Zingiberales</taxon>
        <taxon>Musaceae</taxon>
        <taxon>Ensete</taxon>
    </lineage>
</organism>
<gene>
    <name evidence="1" type="ORF">B296_00002897</name>
</gene>
<dbReference type="Proteomes" id="UP000287651">
    <property type="component" value="Unassembled WGS sequence"/>
</dbReference>
<accession>A0A427B2E8</accession>
<sequence length="107" mass="12187">MTDEAPPIAKLVFGGEDFDRDSEGPKRFEEKRLIVKRKAIVRDIYTYRAEGCHTVTKMAIHVVIGFDVSRLTHRDDVAVDMALDLMCPGCRVAKVIVHVVLRLTYRD</sequence>
<name>A0A427B2E8_ENSVE</name>
<dbReference type="EMBL" id="AMZH03000652">
    <property type="protein sequence ID" value="RRT82649.1"/>
    <property type="molecule type" value="Genomic_DNA"/>
</dbReference>
<dbReference type="AlphaFoldDB" id="A0A427B2E8"/>
<proteinExistence type="predicted"/>
<comment type="caution">
    <text evidence="1">The sequence shown here is derived from an EMBL/GenBank/DDBJ whole genome shotgun (WGS) entry which is preliminary data.</text>
</comment>